<accession>A0A1Y1CMY4</accession>
<dbReference type="PANTHER" id="PTHR43798:SF33">
    <property type="entry name" value="HYDROLASE, PUTATIVE (AFU_ORTHOLOGUE AFUA_2G14860)-RELATED"/>
    <property type="match status" value="1"/>
</dbReference>
<protein>
    <submittedName>
        <fullName evidence="3">Alpha/beta hydrolase</fullName>
    </submittedName>
</protein>
<dbReference type="Pfam" id="PF00561">
    <property type="entry name" value="Abhydrolase_1"/>
    <property type="match status" value="1"/>
</dbReference>
<feature type="domain" description="AB hydrolase-1" evidence="2">
    <location>
        <begin position="68"/>
        <end position="171"/>
    </location>
</feature>
<dbReference type="Gene3D" id="3.40.50.1820">
    <property type="entry name" value="alpha/beta hydrolase"/>
    <property type="match status" value="1"/>
</dbReference>
<dbReference type="GO" id="GO:0016020">
    <property type="term" value="C:membrane"/>
    <property type="evidence" value="ECO:0007669"/>
    <property type="project" value="TreeGrafter"/>
</dbReference>
<name>A0A1Y1CMY4_9BACT</name>
<dbReference type="EMBL" id="AP018042">
    <property type="protein sequence ID" value="BAX81778.1"/>
    <property type="molecule type" value="Genomic_DNA"/>
</dbReference>
<keyword evidence="1" id="KW-1133">Transmembrane helix</keyword>
<dbReference type="Proteomes" id="UP000218267">
    <property type="component" value="Chromosome"/>
</dbReference>
<evidence type="ECO:0000259" key="2">
    <source>
        <dbReference type="Pfam" id="PF00561"/>
    </source>
</evidence>
<reference evidence="4" key="2">
    <citation type="journal article" date="2020" name="Antonie Van Leeuwenhoek">
        <title>Labilibaculum antarcticum sp. nov., a novel facultative anaerobic, psychrotorelant bacterium isolated from marine sediment of Antarctica.</title>
        <authorList>
            <person name="Watanabe M."/>
            <person name="Kojima H."/>
            <person name="Fukui M."/>
        </authorList>
    </citation>
    <scope>NUCLEOTIDE SEQUENCE [LARGE SCALE GENOMIC DNA]</scope>
    <source>
        <strain evidence="4">SPP2</strain>
    </source>
</reference>
<keyword evidence="3" id="KW-0378">Hydrolase</keyword>
<dbReference type="InterPro" id="IPR029058">
    <property type="entry name" value="AB_hydrolase_fold"/>
</dbReference>
<dbReference type="InterPro" id="IPR050266">
    <property type="entry name" value="AB_hydrolase_sf"/>
</dbReference>
<keyword evidence="4" id="KW-1185">Reference proteome</keyword>
<gene>
    <name evidence="3" type="ORF">ALGA_3480</name>
</gene>
<keyword evidence="1" id="KW-0812">Transmembrane</keyword>
<feature type="transmembrane region" description="Helical" evidence="1">
    <location>
        <begin position="6"/>
        <end position="23"/>
    </location>
</feature>
<dbReference type="KEGG" id="mbas:ALGA_3480"/>
<dbReference type="PANTHER" id="PTHR43798">
    <property type="entry name" value="MONOACYLGLYCEROL LIPASE"/>
    <property type="match status" value="1"/>
</dbReference>
<sequence>MLFISGFAILLVIGIVSVLFQLFRAEFDHQKIMSEFHAQNIFPISEMITYEDDQIHTSYVGDLSKPKVLLIHGSPGYWFDFKNIFADKTLQEDYCIISYDRPGYGQTTVPVKKRLHDQAKVAATVLNHYGEPGEKFIVLGHSYGGAVLEQTILDYPAKISHAIYVAPCLSPEFQKAKWYNLMVSGGLANGVLPNELLNSNKEMMALEEDLGNNETRLHEIHIPTSYIQGKEDILVPYQTQAYYLQFHKNVNHILLDDLNHFVPWSAPELIVEAIKNANSSTYYSKF</sequence>
<organism evidence="3 4">
    <name type="scientific">Labilibaculum antarcticum</name>
    <dbReference type="NCBI Taxonomy" id="1717717"/>
    <lineage>
        <taxon>Bacteria</taxon>
        <taxon>Pseudomonadati</taxon>
        <taxon>Bacteroidota</taxon>
        <taxon>Bacteroidia</taxon>
        <taxon>Marinilabiliales</taxon>
        <taxon>Marinifilaceae</taxon>
        <taxon>Labilibaculum</taxon>
    </lineage>
</organism>
<dbReference type="InterPro" id="IPR000073">
    <property type="entry name" value="AB_hydrolase_1"/>
</dbReference>
<keyword evidence="1" id="KW-0472">Membrane</keyword>
<dbReference type="AlphaFoldDB" id="A0A1Y1CMY4"/>
<proteinExistence type="predicted"/>
<dbReference type="GO" id="GO:0016787">
    <property type="term" value="F:hydrolase activity"/>
    <property type="evidence" value="ECO:0007669"/>
    <property type="project" value="UniProtKB-KW"/>
</dbReference>
<reference evidence="3 4" key="1">
    <citation type="journal article" date="2018" name="Mar. Genomics">
        <title>Complete genome sequence of Marinifilaceae bacterium strain SPP2, isolated from the Antarctic marine sediment.</title>
        <authorList>
            <person name="Watanabe M."/>
            <person name="Kojima H."/>
            <person name="Fukui M."/>
        </authorList>
    </citation>
    <scope>NUCLEOTIDE SEQUENCE [LARGE SCALE GENOMIC DNA]</scope>
    <source>
        <strain evidence="3 4">SPP2</strain>
    </source>
</reference>
<evidence type="ECO:0000313" key="4">
    <source>
        <dbReference type="Proteomes" id="UP000218267"/>
    </source>
</evidence>
<dbReference type="SUPFAM" id="SSF53474">
    <property type="entry name" value="alpha/beta-Hydrolases"/>
    <property type="match status" value="1"/>
</dbReference>
<evidence type="ECO:0000256" key="1">
    <source>
        <dbReference type="SAM" id="Phobius"/>
    </source>
</evidence>
<dbReference type="PRINTS" id="PR00111">
    <property type="entry name" value="ABHYDROLASE"/>
</dbReference>
<evidence type="ECO:0000313" key="3">
    <source>
        <dbReference type="EMBL" id="BAX81778.1"/>
    </source>
</evidence>